<evidence type="ECO:0000313" key="3">
    <source>
        <dbReference type="Proteomes" id="UP000238982"/>
    </source>
</evidence>
<reference evidence="2 3" key="1">
    <citation type="submission" date="2018-03" db="EMBL/GenBank/DDBJ databases">
        <authorList>
            <person name="Keele B.F."/>
        </authorList>
    </citation>
    <scope>NUCLEOTIDE SEQUENCE [LARGE SCALE GENOMIC DNA]</scope>
    <source>
        <strain evidence="2 3">AU19729</strain>
    </source>
</reference>
<feature type="region of interest" description="Disordered" evidence="1">
    <location>
        <begin position="33"/>
        <end position="62"/>
    </location>
</feature>
<organism evidence="2 3">
    <name type="scientific">Burkholderia multivorans</name>
    <dbReference type="NCBI Taxonomy" id="87883"/>
    <lineage>
        <taxon>Bacteria</taxon>
        <taxon>Pseudomonadati</taxon>
        <taxon>Pseudomonadota</taxon>
        <taxon>Betaproteobacteria</taxon>
        <taxon>Burkholderiales</taxon>
        <taxon>Burkholderiaceae</taxon>
        <taxon>Burkholderia</taxon>
        <taxon>Burkholderia cepacia complex</taxon>
    </lineage>
</organism>
<evidence type="ECO:0000256" key="1">
    <source>
        <dbReference type="SAM" id="MobiDB-lite"/>
    </source>
</evidence>
<dbReference type="EMBL" id="PVGH01000053">
    <property type="protein sequence ID" value="PRF61172.1"/>
    <property type="molecule type" value="Genomic_DNA"/>
</dbReference>
<accession>A0A2S9MQY2</accession>
<feature type="compositionally biased region" description="Basic residues" evidence="1">
    <location>
        <begin position="41"/>
        <end position="62"/>
    </location>
</feature>
<dbReference type="AlphaFoldDB" id="A0A2S9MQY2"/>
<dbReference type="Proteomes" id="UP000238982">
    <property type="component" value="Unassembled WGS sequence"/>
</dbReference>
<gene>
    <name evidence="2" type="ORF">C6Q15_12715</name>
</gene>
<sequence length="62" mass="6897">MTGFPFRESERGIVAASGATRVGAAVVQPVQGGCRSATSPRRLHKRKTGRAARFPFKRWRKR</sequence>
<proteinExistence type="predicted"/>
<protein>
    <submittedName>
        <fullName evidence="2">Uncharacterized protein</fullName>
    </submittedName>
</protein>
<name>A0A2S9MQY2_9BURK</name>
<evidence type="ECO:0000313" key="2">
    <source>
        <dbReference type="EMBL" id="PRF61172.1"/>
    </source>
</evidence>
<comment type="caution">
    <text evidence="2">The sequence shown here is derived from an EMBL/GenBank/DDBJ whole genome shotgun (WGS) entry which is preliminary data.</text>
</comment>